<dbReference type="AlphaFoldDB" id="A0A0K2XJK8"/>
<protein>
    <submittedName>
        <fullName evidence="3">Uncharacterized protein</fullName>
    </submittedName>
</protein>
<evidence type="ECO:0000313" key="4">
    <source>
        <dbReference type="Proteomes" id="UP000038622"/>
    </source>
</evidence>
<sequence>MQLYNKIQELLQANKETKQKSIALLEQARTTLSAHLDARLKRAMDQLNGQIATMIQEQMQALSVQQNLPNIVREEAIAKLNDLEANIQAQIVQRFLNSVEKRRLEERICASMQEPLAQSVAQFKQAYQQRALEDLNQMATTLQRDFEANAKPLILQGLKEEAKSGVEGVLQKAKEGLEQRAAKLLERTQQKANVDLNALKATALNAMQEAWEAEAGGALEEAKFAFKAAFASFKEDMQREVEAGILNEVQEAKDLAQAQLGAHMADFVAQTQAFMELVEQRLGEALQQDFKELLEDTLSRLDTEFLREKREGFFSQVEKDLDALLIAHLDNTSNTKFKFLAKEFFQETNNMRLFREMQLEAQLHLTALIQSHALKILEEETGYLRRKKLEELEFNNQLRMGLKRQELIKAGIIEEKEFKRKGTKAHLVDR</sequence>
<evidence type="ECO:0000313" key="1">
    <source>
        <dbReference type="EMBL" id="CRF40798.1"/>
    </source>
</evidence>
<dbReference type="EMBL" id="CDMN01000064">
    <property type="protein sequence ID" value="CRF44909.1"/>
    <property type="molecule type" value="Genomic_DNA"/>
</dbReference>
<evidence type="ECO:0000313" key="6">
    <source>
        <dbReference type="Proteomes" id="UP000045175"/>
    </source>
</evidence>
<dbReference type="STRING" id="1578720.HAL011_05630"/>
<evidence type="ECO:0000313" key="3">
    <source>
        <dbReference type="EMBL" id="CRF44909.1"/>
    </source>
</evidence>
<proteinExistence type="predicted"/>
<dbReference type="EMBL" id="CDMH01000041">
    <property type="protein sequence ID" value="CRF42726.1"/>
    <property type="molecule type" value="Genomic_DNA"/>
</dbReference>
<dbReference type="Proteomes" id="UP000038622">
    <property type="component" value="Unassembled WGS sequence"/>
</dbReference>
<dbReference type="OrthoDB" id="5329995at2"/>
<name>A0A0K2XJK8_9HELI</name>
<gene>
    <name evidence="1" type="ORF">HAL011_05630</name>
    <name evidence="2" type="ORF">HAL013_09260</name>
    <name evidence="3" type="ORF">HAL09_15300</name>
</gene>
<reference evidence="4" key="2">
    <citation type="submission" date="2014-12" db="EMBL/GenBank/DDBJ databases">
        <authorList>
            <person name="Smet A."/>
        </authorList>
    </citation>
    <scope>NUCLEOTIDE SEQUENCE [LARGE SCALE GENOMIC DNA]</scope>
</reference>
<keyword evidence="4" id="KW-1185">Reference proteome</keyword>
<accession>A0A0K2XJK8</accession>
<dbReference type="EMBL" id="CDML01000015">
    <property type="protein sequence ID" value="CRF40798.1"/>
    <property type="molecule type" value="Genomic_DNA"/>
</dbReference>
<dbReference type="RefSeq" id="WP_053941342.1">
    <property type="nucleotide sequence ID" value="NZ_CDMH01000041.1"/>
</dbReference>
<evidence type="ECO:0000313" key="5">
    <source>
        <dbReference type="Proteomes" id="UP000041394"/>
    </source>
</evidence>
<reference evidence="5 6" key="3">
    <citation type="submission" date="2014-12" db="EMBL/GenBank/DDBJ databases">
        <authorList>
            <person name="Jaenicke S."/>
        </authorList>
    </citation>
    <scope>NUCLEOTIDE SEQUENCE [LARGE SCALE GENOMIC DNA]</scope>
</reference>
<reference evidence="3" key="1">
    <citation type="submission" date="2014-12" db="EMBL/GenBank/DDBJ databases">
        <title>Whole genome sequences of four Staphylococcus schleiferi canine isolates.</title>
        <authorList>
            <person name="Misic A.M."/>
            <person name="Cain C."/>
            <person name="Morris D.O."/>
            <person name="Rankin S."/>
            <person name="Beiting D."/>
        </authorList>
    </citation>
    <scope>NUCLEOTIDE SEQUENCE</scope>
    <source>
        <strain evidence="1">ASB11</strain>
        <strain evidence="2">ASB13</strain>
        <strain evidence="3">ASB9</strain>
    </source>
</reference>
<organism evidence="3 5">
    <name type="scientific">Helicobacter ailurogastricus</name>
    <dbReference type="NCBI Taxonomy" id="1578720"/>
    <lineage>
        <taxon>Bacteria</taxon>
        <taxon>Pseudomonadati</taxon>
        <taxon>Campylobacterota</taxon>
        <taxon>Epsilonproteobacteria</taxon>
        <taxon>Campylobacterales</taxon>
        <taxon>Helicobacteraceae</taxon>
        <taxon>Helicobacter</taxon>
    </lineage>
</organism>
<evidence type="ECO:0000313" key="2">
    <source>
        <dbReference type="EMBL" id="CRF42726.1"/>
    </source>
</evidence>
<dbReference type="Proteomes" id="UP000045175">
    <property type="component" value="Unassembled WGS sequence"/>
</dbReference>
<dbReference type="Proteomes" id="UP000041394">
    <property type="component" value="Unassembled WGS sequence"/>
</dbReference>